<organism evidence="9 10">
    <name type="scientific">Larkinella knui</name>
    <dbReference type="NCBI Taxonomy" id="2025310"/>
    <lineage>
        <taxon>Bacteria</taxon>
        <taxon>Pseudomonadati</taxon>
        <taxon>Bacteroidota</taxon>
        <taxon>Cytophagia</taxon>
        <taxon>Cytophagales</taxon>
        <taxon>Spirosomataceae</taxon>
        <taxon>Larkinella</taxon>
    </lineage>
</organism>
<dbReference type="GO" id="GO:0005829">
    <property type="term" value="C:cytosol"/>
    <property type="evidence" value="ECO:0007669"/>
    <property type="project" value="TreeGrafter"/>
</dbReference>
<comment type="similarity">
    <text evidence="2 8">Belongs to the pantothenate synthetase family.</text>
</comment>
<dbReference type="GO" id="GO:0015940">
    <property type="term" value="P:pantothenate biosynthetic process"/>
    <property type="evidence" value="ECO:0007669"/>
    <property type="project" value="UniProtKB-UniRule"/>
</dbReference>
<dbReference type="EMBL" id="RQJP01000004">
    <property type="protein sequence ID" value="RRB12867.1"/>
    <property type="molecule type" value="Genomic_DNA"/>
</dbReference>
<dbReference type="InterPro" id="IPR014729">
    <property type="entry name" value="Rossmann-like_a/b/a_fold"/>
</dbReference>
<sequence>MQRYETIAGIRQALDSQRRTGKSMGFVPTMGALHSGHISLIEASKANNDLTVCSIFVNPTQFNNPDDLARYPHALEADCQLLEAAGCDLVFAPSVDEIYPSNPVLKLNFGDLETVLEGAFRPGHFNGVGIVVSKLFNIIQPDRAYFGQKDLQQVAVVKRLIRDLGFQMELVRMPIVREDDGLAMSSRNRNLSPAERREAPALYQALIKAQEILHNEGTIEAAKTAVESDLQKHPDFRLEYFEIANADTLQPVSQRLAPGATALCIAAHLGKTRLIDNLIL</sequence>
<dbReference type="NCBIfam" id="TIGR00018">
    <property type="entry name" value="panC"/>
    <property type="match status" value="1"/>
</dbReference>
<protein>
    <recommendedName>
        <fullName evidence="8">Pantothenate synthetase</fullName>
        <shortName evidence="8">PS</shortName>
        <ecNumber evidence="8">6.3.2.1</ecNumber>
    </recommendedName>
    <alternativeName>
        <fullName evidence="8">Pantoate--beta-alanine ligase</fullName>
    </alternativeName>
    <alternativeName>
        <fullName evidence="8">Pantoate-activating enzyme</fullName>
    </alternativeName>
</protein>
<evidence type="ECO:0000256" key="1">
    <source>
        <dbReference type="ARBA" id="ARBA00004990"/>
    </source>
</evidence>
<keyword evidence="5 8" id="KW-0547">Nucleotide-binding</keyword>
<keyword evidence="8" id="KW-0963">Cytoplasm</keyword>
<comment type="miscellaneous">
    <text evidence="8">The reaction proceeds by a bi uni uni bi ping pong mechanism.</text>
</comment>
<evidence type="ECO:0000256" key="3">
    <source>
        <dbReference type="ARBA" id="ARBA00022598"/>
    </source>
</evidence>
<evidence type="ECO:0000256" key="6">
    <source>
        <dbReference type="ARBA" id="ARBA00022840"/>
    </source>
</evidence>
<feature type="active site" description="Proton donor" evidence="8">
    <location>
        <position position="37"/>
    </location>
</feature>
<evidence type="ECO:0000313" key="9">
    <source>
        <dbReference type="EMBL" id="RRB12867.1"/>
    </source>
</evidence>
<feature type="binding site" evidence="8">
    <location>
        <position position="176"/>
    </location>
    <ligand>
        <name>ATP</name>
        <dbReference type="ChEBI" id="CHEBI:30616"/>
    </ligand>
</feature>
<dbReference type="RefSeq" id="WP_124908817.1">
    <property type="nucleotide sequence ID" value="NZ_RQJP01000004.1"/>
</dbReference>
<dbReference type="OrthoDB" id="9773087at2"/>
<proteinExistence type="inferred from homology"/>
<keyword evidence="10" id="KW-1185">Reference proteome</keyword>
<feature type="binding site" evidence="8">
    <location>
        <position position="61"/>
    </location>
    <ligand>
        <name>(R)-pantoate</name>
        <dbReference type="ChEBI" id="CHEBI:15980"/>
    </ligand>
</feature>
<feature type="binding site" evidence="8">
    <location>
        <position position="153"/>
    </location>
    <ligand>
        <name>(R)-pantoate</name>
        <dbReference type="ChEBI" id="CHEBI:15980"/>
    </ligand>
</feature>
<comment type="subunit">
    <text evidence="8">Homodimer.</text>
</comment>
<dbReference type="Pfam" id="PF02569">
    <property type="entry name" value="Pantoate_ligase"/>
    <property type="match status" value="1"/>
</dbReference>
<comment type="subcellular location">
    <subcellularLocation>
        <location evidence="8">Cytoplasm</location>
    </subcellularLocation>
</comment>
<comment type="catalytic activity">
    <reaction evidence="7 8">
        <text>(R)-pantoate + beta-alanine + ATP = (R)-pantothenate + AMP + diphosphate + H(+)</text>
        <dbReference type="Rhea" id="RHEA:10912"/>
        <dbReference type="ChEBI" id="CHEBI:15378"/>
        <dbReference type="ChEBI" id="CHEBI:15980"/>
        <dbReference type="ChEBI" id="CHEBI:29032"/>
        <dbReference type="ChEBI" id="CHEBI:30616"/>
        <dbReference type="ChEBI" id="CHEBI:33019"/>
        <dbReference type="ChEBI" id="CHEBI:57966"/>
        <dbReference type="ChEBI" id="CHEBI:456215"/>
        <dbReference type="EC" id="6.3.2.1"/>
    </reaction>
</comment>
<keyword evidence="4 8" id="KW-0566">Pantothenate biosynthesis</keyword>
<feature type="binding site" evidence="8">
    <location>
        <begin position="184"/>
        <end position="187"/>
    </location>
    <ligand>
        <name>ATP</name>
        <dbReference type="ChEBI" id="CHEBI:30616"/>
    </ligand>
</feature>
<dbReference type="CDD" id="cd00560">
    <property type="entry name" value="PanC"/>
    <property type="match status" value="1"/>
</dbReference>
<keyword evidence="6 8" id="KW-0067">ATP-binding</keyword>
<dbReference type="InterPro" id="IPR042176">
    <property type="entry name" value="Pantoate_ligase_C"/>
</dbReference>
<dbReference type="Gene3D" id="3.40.50.620">
    <property type="entry name" value="HUPs"/>
    <property type="match status" value="1"/>
</dbReference>
<dbReference type="InterPro" id="IPR003721">
    <property type="entry name" value="Pantoate_ligase"/>
</dbReference>
<dbReference type="UniPathway" id="UPA00028">
    <property type="reaction ID" value="UER00005"/>
</dbReference>
<dbReference type="GO" id="GO:0004592">
    <property type="term" value="F:pantoate-beta-alanine ligase activity"/>
    <property type="evidence" value="ECO:0007669"/>
    <property type="project" value="UniProtKB-UniRule"/>
</dbReference>
<gene>
    <name evidence="8" type="primary">panC</name>
    <name evidence="9" type="ORF">EHT87_22115</name>
</gene>
<comment type="function">
    <text evidence="8">Catalyzes the condensation of pantoate with beta-alanine in an ATP-dependent reaction via a pantoyl-adenylate intermediate.</text>
</comment>
<feature type="binding site" evidence="8">
    <location>
        <position position="61"/>
    </location>
    <ligand>
        <name>beta-alanine</name>
        <dbReference type="ChEBI" id="CHEBI:57966"/>
    </ligand>
</feature>
<dbReference type="Gene3D" id="3.30.1300.10">
    <property type="entry name" value="Pantoate-beta-alanine ligase, C-terminal domain"/>
    <property type="match status" value="1"/>
</dbReference>
<dbReference type="FunFam" id="3.40.50.620:FF:000013">
    <property type="entry name" value="Pantothenate synthetase"/>
    <property type="match status" value="1"/>
</dbReference>
<dbReference type="Proteomes" id="UP000274271">
    <property type="component" value="Unassembled WGS sequence"/>
</dbReference>
<evidence type="ECO:0000313" key="10">
    <source>
        <dbReference type="Proteomes" id="UP000274271"/>
    </source>
</evidence>
<comment type="caution">
    <text evidence="9">The sequence shown here is derived from an EMBL/GenBank/DDBJ whole genome shotgun (WGS) entry which is preliminary data.</text>
</comment>
<evidence type="ECO:0000256" key="4">
    <source>
        <dbReference type="ARBA" id="ARBA00022655"/>
    </source>
</evidence>
<dbReference type="EC" id="6.3.2.1" evidence="8"/>
<feature type="binding site" evidence="8">
    <location>
        <begin position="30"/>
        <end position="37"/>
    </location>
    <ligand>
        <name>ATP</name>
        <dbReference type="ChEBI" id="CHEBI:30616"/>
    </ligand>
</feature>
<feature type="binding site" evidence="8">
    <location>
        <begin position="147"/>
        <end position="150"/>
    </location>
    <ligand>
        <name>ATP</name>
        <dbReference type="ChEBI" id="CHEBI:30616"/>
    </ligand>
</feature>
<dbReference type="PANTHER" id="PTHR21299:SF1">
    <property type="entry name" value="PANTOATE--BETA-ALANINE LIGASE"/>
    <property type="match status" value="1"/>
</dbReference>
<dbReference type="GO" id="GO:0005524">
    <property type="term" value="F:ATP binding"/>
    <property type="evidence" value="ECO:0007669"/>
    <property type="project" value="UniProtKB-KW"/>
</dbReference>
<evidence type="ECO:0000256" key="7">
    <source>
        <dbReference type="ARBA" id="ARBA00048258"/>
    </source>
</evidence>
<dbReference type="AlphaFoldDB" id="A0A3P1CHV7"/>
<evidence type="ECO:0000256" key="2">
    <source>
        <dbReference type="ARBA" id="ARBA00009256"/>
    </source>
</evidence>
<comment type="pathway">
    <text evidence="1 8">Cofactor biosynthesis; (R)-pantothenate biosynthesis; (R)-pantothenate from (R)-pantoate and beta-alanine: step 1/1.</text>
</comment>
<reference evidence="9 10" key="1">
    <citation type="submission" date="2018-11" db="EMBL/GenBank/DDBJ databases">
        <authorList>
            <person name="Zhou Z."/>
            <person name="Wang G."/>
        </authorList>
    </citation>
    <scope>NUCLEOTIDE SEQUENCE [LARGE SCALE GENOMIC DNA]</scope>
    <source>
        <strain evidence="9 10">KCTC42998</strain>
    </source>
</reference>
<keyword evidence="3 8" id="KW-0436">Ligase</keyword>
<name>A0A3P1CHV7_9BACT</name>
<dbReference type="HAMAP" id="MF_00158">
    <property type="entry name" value="PanC"/>
    <property type="match status" value="1"/>
</dbReference>
<evidence type="ECO:0000256" key="5">
    <source>
        <dbReference type="ARBA" id="ARBA00022741"/>
    </source>
</evidence>
<accession>A0A3P1CHV7</accession>
<dbReference type="PANTHER" id="PTHR21299">
    <property type="entry name" value="CYTIDYLATE KINASE/PANTOATE-BETA-ALANINE LIGASE"/>
    <property type="match status" value="1"/>
</dbReference>
<evidence type="ECO:0000256" key="8">
    <source>
        <dbReference type="HAMAP-Rule" id="MF_00158"/>
    </source>
</evidence>
<dbReference type="SUPFAM" id="SSF52374">
    <property type="entry name" value="Nucleotidylyl transferase"/>
    <property type="match status" value="1"/>
</dbReference>